<proteinExistence type="predicted"/>
<gene>
    <name evidence="1" type="ORF">GLOIN_2v1882874</name>
</gene>
<accession>A0A2P4PAM6</accession>
<reference evidence="1 2" key="2">
    <citation type="journal article" date="2018" name="New Phytol.">
        <title>High intraspecific genome diversity in the model arbuscular mycorrhizal symbiont Rhizophagus irregularis.</title>
        <authorList>
            <person name="Chen E.C.H."/>
            <person name="Morin E."/>
            <person name="Beaudet D."/>
            <person name="Noel J."/>
            <person name="Yildirir G."/>
            <person name="Ndikumana S."/>
            <person name="Charron P."/>
            <person name="St-Onge C."/>
            <person name="Giorgi J."/>
            <person name="Kruger M."/>
            <person name="Marton T."/>
            <person name="Ropars J."/>
            <person name="Grigoriev I.V."/>
            <person name="Hainaut M."/>
            <person name="Henrissat B."/>
            <person name="Roux C."/>
            <person name="Martin F."/>
            <person name="Corradi N."/>
        </authorList>
    </citation>
    <scope>NUCLEOTIDE SEQUENCE [LARGE SCALE GENOMIC DNA]</scope>
    <source>
        <strain evidence="1 2">DAOM 197198</strain>
    </source>
</reference>
<keyword evidence="2" id="KW-1185">Reference proteome</keyword>
<dbReference type="VEuPathDB" id="FungiDB:RhiirFUN_001159"/>
<protein>
    <submittedName>
        <fullName evidence="1">Uncharacterized protein</fullName>
    </submittedName>
</protein>
<evidence type="ECO:0000313" key="1">
    <source>
        <dbReference type="EMBL" id="POG62443.1"/>
    </source>
</evidence>
<dbReference type="EMBL" id="AUPC02000300">
    <property type="protein sequence ID" value="POG62443.1"/>
    <property type="molecule type" value="Genomic_DNA"/>
</dbReference>
<reference evidence="1 2" key="1">
    <citation type="journal article" date="2013" name="Proc. Natl. Acad. Sci. U.S.A.">
        <title>Genome of an arbuscular mycorrhizal fungus provides insight into the oldest plant symbiosis.</title>
        <authorList>
            <person name="Tisserant E."/>
            <person name="Malbreil M."/>
            <person name="Kuo A."/>
            <person name="Kohler A."/>
            <person name="Symeonidi A."/>
            <person name="Balestrini R."/>
            <person name="Charron P."/>
            <person name="Duensing N."/>
            <person name="Frei Dit Frey N."/>
            <person name="Gianinazzi-Pearson V."/>
            <person name="Gilbert L.B."/>
            <person name="Handa Y."/>
            <person name="Herr J.R."/>
            <person name="Hijri M."/>
            <person name="Koul R."/>
            <person name="Kawaguchi M."/>
            <person name="Krajinski F."/>
            <person name="Lammers P.J."/>
            <person name="Masclaux F.G."/>
            <person name="Murat C."/>
            <person name="Morin E."/>
            <person name="Ndikumana S."/>
            <person name="Pagni M."/>
            <person name="Petitpierre D."/>
            <person name="Requena N."/>
            <person name="Rosikiewicz P."/>
            <person name="Riley R."/>
            <person name="Saito K."/>
            <person name="San Clemente H."/>
            <person name="Shapiro H."/>
            <person name="van Tuinen D."/>
            <person name="Becard G."/>
            <person name="Bonfante P."/>
            <person name="Paszkowski U."/>
            <person name="Shachar-Hill Y.Y."/>
            <person name="Tuskan G.A."/>
            <person name="Young P.W."/>
            <person name="Sanders I.R."/>
            <person name="Henrissat B."/>
            <person name="Rensing S.A."/>
            <person name="Grigoriev I.V."/>
            <person name="Corradi N."/>
            <person name="Roux C."/>
            <person name="Martin F."/>
        </authorList>
    </citation>
    <scope>NUCLEOTIDE SEQUENCE [LARGE SCALE GENOMIC DNA]</scope>
    <source>
        <strain evidence="1 2">DAOM 197198</strain>
    </source>
</reference>
<dbReference type="Proteomes" id="UP000018888">
    <property type="component" value="Unassembled WGS sequence"/>
</dbReference>
<comment type="caution">
    <text evidence="1">The sequence shown here is derived from an EMBL/GenBank/DDBJ whole genome shotgun (WGS) entry which is preliminary data.</text>
</comment>
<sequence length="210" mass="24901">MRLIVTVKEGVEDIVKQNLIKVDDYYFESLFHKITLDAYRQKNFEIYCQVDEKSSWVYIKNSDDLITEMIQGFKFTELRRNALELIMQNALQLKLPNQKQPQVTQNDLLYNEIIILFENKKVGWTGGLHLSVGVKCIERLAKILWYIDPHLKKFAKRACNLPNLFTELLTYEQNQSYNQYYSVTHHKHEEVSHEKLNKLIKSFELSITQP</sequence>
<organism evidence="1 2">
    <name type="scientific">Rhizophagus irregularis (strain DAOM 181602 / DAOM 197198 / MUCL 43194)</name>
    <name type="common">Arbuscular mycorrhizal fungus</name>
    <name type="synonym">Glomus intraradices</name>
    <dbReference type="NCBI Taxonomy" id="747089"/>
    <lineage>
        <taxon>Eukaryota</taxon>
        <taxon>Fungi</taxon>
        <taxon>Fungi incertae sedis</taxon>
        <taxon>Mucoromycota</taxon>
        <taxon>Glomeromycotina</taxon>
        <taxon>Glomeromycetes</taxon>
        <taxon>Glomerales</taxon>
        <taxon>Glomeraceae</taxon>
        <taxon>Rhizophagus</taxon>
    </lineage>
</organism>
<evidence type="ECO:0000313" key="2">
    <source>
        <dbReference type="Proteomes" id="UP000018888"/>
    </source>
</evidence>
<dbReference type="AlphaFoldDB" id="A0A2P4PAM6"/>
<name>A0A2P4PAM6_RHIID</name>